<name>A0ABN7EAS3_SPIIN</name>
<evidence type="ECO:0000313" key="2">
    <source>
        <dbReference type="Proteomes" id="UP001189122"/>
    </source>
</evidence>
<dbReference type="PANTHER" id="PTHR34072:SF57">
    <property type="entry name" value="RNA-DIRECTED DNA POLYMERASE"/>
    <property type="match status" value="1"/>
</dbReference>
<evidence type="ECO:0000313" key="1">
    <source>
        <dbReference type="EMBL" id="CAA6674958.1"/>
    </source>
</evidence>
<accession>A0ABN7EAS3</accession>
<dbReference type="PANTHER" id="PTHR34072">
    <property type="entry name" value="ENZYMATIC POLYPROTEIN-RELATED"/>
    <property type="match status" value="1"/>
</dbReference>
<keyword evidence="2" id="KW-1185">Reference proteome</keyword>
<reference evidence="2" key="1">
    <citation type="journal article" date="2020" name="Sci. Rep.">
        <title>Chromosome-scale genome assembly for the duckweed Spirodela intermedia, integrating cytogenetic maps, PacBio and Oxford Nanopore libraries.</title>
        <authorList>
            <person name="Hoang P.T.N."/>
            <person name="Fiebig A."/>
            <person name="Novak P."/>
            <person name="Macas J."/>
            <person name="Cao H.X."/>
            <person name="Stepanenko A."/>
            <person name="Chen G."/>
            <person name="Borisjuk N."/>
            <person name="Scholz U."/>
            <person name="Schubert I."/>
        </authorList>
    </citation>
    <scope>NUCLEOTIDE SEQUENCE [LARGE SCALE GENOMIC DNA]</scope>
</reference>
<dbReference type="EMBL" id="CACRZD030000186">
    <property type="protein sequence ID" value="CAA6674958.1"/>
    <property type="molecule type" value="Genomic_DNA"/>
</dbReference>
<gene>
    <name evidence="1" type="ORF">SI7747_UN021316</name>
</gene>
<organism evidence="1 2">
    <name type="scientific">Spirodela intermedia</name>
    <name type="common">Intermediate duckweed</name>
    <dbReference type="NCBI Taxonomy" id="51605"/>
    <lineage>
        <taxon>Eukaryota</taxon>
        <taxon>Viridiplantae</taxon>
        <taxon>Streptophyta</taxon>
        <taxon>Embryophyta</taxon>
        <taxon>Tracheophyta</taxon>
        <taxon>Spermatophyta</taxon>
        <taxon>Magnoliopsida</taxon>
        <taxon>Liliopsida</taxon>
        <taxon>Araceae</taxon>
        <taxon>Lemnoideae</taxon>
        <taxon>Spirodela</taxon>
    </lineage>
</organism>
<protein>
    <submittedName>
        <fullName evidence="1">Uncharacterized protein</fullName>
    </submittedName>
</protein>
<sequence length="221" mass="25998">MTLNDDGNVRRRLSDYARPVLQRPVTRIHAPLARNANFRIDSHVMSMLPIFHGKPSEDPYRHVDELSQVSLKYLFSKKEVKPRLIRWVLLLQEFDLEIRDKKGSENSVADHLSHLHISGTGDISDSFPDEYLLAISSHAPWFAHIVNFLVTGSILDHWNRHHEAGKHRLLQLQELQELRRDAYENAEIYKEKTKAFHDKNIRRRTFNVNEKGWVSSKHRRK</sequence>
<dbReference type="Proteomes" id="UP001189122">
    <property type="component" value="Unassembled WGS sequence"/>
</dbReference>
<proteinExistence type="predicted"/>
<comment type="caution">
    <text evidence="1">The sequence shown here is derived from an EMBL/GenBank/DDBJ whole genome shotgun (WGS) entry which is preliminary data.</text>
</comment>